<protein>
    <submittedName>
        <fullName evidence="1">Uncharacterized protein</fullName>
    </submittedName>
</protein>
<evidence type="ECO:0000313" key="1">
    <source>
        <dbReference type="EMBL" id="GBN57782.1"/>
    </source>
</evidence>
<reference evidence="1 2" key="1">
    <citation type="journal article" date="2019" name="Sci. Rep.">
        <title>Orb-weaving spider Araneus ventricosus genome elucidates the spidroin gene catalogue.</title>
        <authorList>
            <person name="Kono N."/>
            <person name="Nakamura H."/>
            <person name="Ohtoshi R."/>
            <person name="Moran D.A.P."/>
            <person name="Shinohara A."/>
            <person name="Yoshida Y."/>
            <person name="Fujiwara M."/>
            <person name="Mori M."/>
            <person name="Tomita M."/>
            <person name="Arakawa K."/>
        </authorList>
    </citation>
    <scope>NUCLEOTIDE SEQUENCE [LARGE SCALE GENOMIC DNA]</scope>
</reference>
<proteinExistence type="predicted"/>
<dbReference type="EMBL" id="BGPR01012812">
    <property type="protein sequence ID" value="GBN57782.1"/>
    <property type="molecule type" value="Genomic_DNA"/>
</dbReference>
<dbReference type="Proteomes" id="UP000499080">
    <property type="component" value="Unassembled WGS sequence"/>
</dbReference>
<accession>A0A4Y2Q3G2</accession>
<dbReference type="AlphaFoldDB" id="A0A4Y2Q3G2"/>
<sequence length="179" mass="20316">MSSFSKNVTLHPHVLSTLPQHKTVVWSPTRSLQVSEHYVFQIRVGSSTVYHIFDEFNSKIAATYRGAHSKKLSCTPTHTPLSIITCLIETTLVLPHNKEAKRWLMNTKDSLDYSRFLKYSLGMKDDKPKLAGKLVTQMKRSQIKLWLARDREKNSVNSPSQNGKSIHVTLGVSRIPSDL</sequence>
<name>A0A4Y2Q3G2_ARAVE</name>
<gene>
    <name evidence="1" type="ORF">AVEN_16039_1</name>
</gene>
<organism evidence="1 2">
    <name type="scientific">Araneus ventricosus</name>
    <name type="common">Orbweaver spider</name>
    <name type="synonym">Epeira ventricosa</name>
    <dbReference type="NCBI Taxonomy" id="182803"/>
    <lineage>
        <taxon>Eukaryota</taxon>
        <taxon>Metazoa</taxon>
        <taxon>Ecdysozoa</taxon>
        <taxon>Arthropoda</taxon>
        <taxon>Chelicerata</taxon>
        <taxon>Arachnida</taxon>
        <taxon>Araneae</taxon>
        <taxon>Araneomorphae</taxon>
        <taxon>Entelegynae</taxon>
        <taxon>Araneoidea</taxon>
        <taxon>Araneidae</taxon>
        <taxon>Araneus</taxon>
    </lineage>
</organism>
<keyword evidence="2" id="KW-1185">Reference proteome</keyword>
<comment type="caution">
    <text evidence="1">The sequence shown here is derived from an EMBL/GenBank/DDBJ whole genome shotgun (WGS) entry which is preliminary data.</text>
</comment>
<evidence type="ECO:0000313" key="2">
    <source>
        <dbReference type="Proteomes" id="UP000499080"/>
    </source>
</evidence>